<dbReference type="Proteomes" id="UP000593892">
    <property type="component" value="Chromosome"/>
</dbReference>
<evidence type="ECO:0000313" key="11">
    <source>
        <dbReference type="Proteomes" id="UP000593892"/>
    </source>
</evidence>
<dbReference type="EMBL" id="CP063849">
    <property type="protein sequence ID" value="QOY91543.1"/>
    <property type="molecule type" value="Genomic_DNA"/>
</dbReference>
<keyword evidence="4 7" id="KW-1133">Transmembrane helix</keyword>
<dbReference type="InterPro" id="IPR025857">
    <property type="entry name" value="MacB_PCD"/>
</dbReference>
<evidence type="ECO:0000256" key="6">
    <source>
        <dbReference type="ARBA" id="ARBA00038076"/>
    </source>
</evidence>
<proteinExistence type="inferred from homology"/>
<dbReference type="InterPro" id="IPR003838">
    <property type="entry name" value="ABC3_permease_C"/>
</dbReference>
<feature type="transmembrane region" description="Helical" evidence="7">
    <location>
        <begin position="821"/>
        <end position="840"/>
    </location>
</feature>
<evidence type="ECO:0000256" key="7">
    <source>
        <dbReference type="SAM" id="Phobius"/>
    </source>
</evidence>
<dbReference type="GO" id="GO:0005886">
    <property type="term" value="C:plasma membrane"/>
    <property type="evidence" value="ECO:0007669"/>
    <property type="project" value="UniProtKB-SubCell"/>
</dbReference>
<evidence type="ECO:0000256" key="5">
    <source>
        <dbReference type="ARBA" id="ARBA00023136"/>
    </source>
</evidence>
<dbReference type="AlphaFoldDB" id="A0A7S7NXD7"/>
<evidence type="ECO:0000256" key="2">
    <source>
        <dbReference type="ARBA" id="ARBA00022475"/>
    </source>
</evidence>
<dbReference type="Pfam" id="PF12704">
    <property type="entry name" value="MacB_PCD"/>
    <property type="match status" value="2"/>
</dbReference>
<protein>
    <submittedName>
        <fullName evidence="10">ABC transporter permease</fullName>
    </submittedName>
</protein>
<keyword evidence="2" id="KW-1003">Cell membrane</keyword>
<dbReference type="GO" id="GO:0022857">
    <property type="term" value="F:transmembrane transporter activity"/>
    <property type="evidence" value="ECO:0007669"/>
    <property type="project" value="TreeGrafter"/>
</dbReference>
<dbReference type="InterPro" id="IPR017800">
    <property type="entry name" value="ADOP"/>
</dbReference>
<comment type="subcellular location">
    <subcellularLocation>
        <location evidence="1">Cell membrane</location>
        <topology evidence="1">Multi-pass membrane protein</topology>
    </subcellularLocation>
</comment>
<evidence type="ECO:0000313" key="10">
    <source>
        <dbReference type="EMBL" id="QOY91543.1"/>
    </source>
</evidence>
<feature type="transmembrane region" description="Helical" evidence="7">
    <location>
        <begin position="509"/>
        <end position="529"/>
    </location>
</feature>
<reference evidence="10 11" key="1">
    <citation type="submission" date="2020-10" db="EMBL/GenBank/DDBJ databases">
        <title>Complete genome sequence of Paludibaculum fermentans P105T, a facultatively anaerobic acidobacterium capable of dissimilatory Fe(III) reduction.</title>
        <authorList>
            <person name="Dedysh S.N."/>
            <person name="Beletsky A.V."/>
            <person name="Kulichevskaya I.S."/>
            <person name="Mardanov A.V."/>
            <person name="Ravin N.V."/>
        </authorList>
    </citation>
    <scope>NUCLEOTIDE SEQUENCE [LARGE SCALE GENOMIC DNA]</scope>
    <source>
        <strain evidence="10 11">P105</strain>
    </source>
</reference>
<evidence type="ECO:0000256" key="1">
    <source>
        <dbReference type="ARBA" id="ARBA00004651"/>
    </source>
</evidence>
<dbReference type="InterPro" id="IPR050250">
    <property type="entry name" value="Macrolide_Exporter_MacB"/>
</dbReference>
<dbReference type="InterPro" id="IPR047928">
    <property type="entry name" value="Perm_prefix_1"/>
</dbReference>
<evidence type="ECO:0000256" key="3">
    <source>
        <dbReference type="ARBA" id="ARBA00022692"/>
    </source>
</evidence>
<feature type="transmembrane region" description="Helical" evidence="7">
    <location>
        <begin position="458"/>
        <end position="479"/>
    </location>
</feature>
<name>A0A7S7NXD7_PALFE</name>
<evidence type="ECO:0000256" key="4">
    <source>
        <dbReference type="ARBA" id="ARBA00022989"/>
    </source>
</evidence>
<feature type="transmembrane region" description="Helical" evidence="7">
    <location>
        <begin position="860"/>
        <end position="882"/>
    </location>
</feature>
<feature type="domain" description="MacB-like periplasmic core" evidence="9">
    <location>
        <begin position="510"/>
        <end position="727"/>
    </location>
</feature>
<keyword evidence="5 7" id="KW-0472">Membrane</keyword>
<dbReference type="NCBIfam" id="TIGR03434">
    <property type="entry name" value="ADOP"/>
    <property type="match status" value="1"/>
</dbReference>
<feature type="transmembrane region" description="Helical" evidence="7">
    <location>
        <begin position="361"/>
        <end position="384"/>
    </location>
</feature>
<dbReference type="RefSeq" id="WP_194453197.1">
    <property type="nucleotide sequence ID" value="NZ_CP063849.1"/>
</dbReference>
<comment type="similarity">
    <text evidence="6">Belongs to the ABC-4 integral membrane protein family.</text>
</comment>
<feature type="transmembrane region" description="Helical" evidence="7">
    <location>
        <begin position="411"/>
        <end position="438"/>
    </location>
</feature>
<gene>
    <name evidence="10" type="ORF">IRI77_16830</name>
</gene>
<sequence>MLSDLLYRLRALFQRRMLEDELDEELRFHFDHNVEKLQRSGLNEEEARRQAGLALGGVEQLKEECREARGVALVENLLQDFRYACRVLRQSPGFSLAVAFSLALGIGANTAIFTLLDAVMWRLLPVERPAELQLLTHGEGSSFEGGFTYGQFQSMRRQNRVLQELAGWSSARINISVDGGTEPALSGQLVSGNYFSVLGVRALAGRTIGREDDLVPNGHPVAMISHAYWSRRFGLAPAAIGRTVTLSGQSFTIIGVTPPEFFGLEVGSAPDIFVPMMMQPAVVPSSENLLVNPGQYLTWVQAFGRLNPGLRPAQAAAQLEAPFRQEIPKGGKFQSMENERLQLAPAAAGLSELRNQFSAPLFLLMGLVGIVLLIACANTANLLLARAAARQPEFAMRVALGAPRSRLISQLLVESVVLSSAGGALGLLLAGLATRLLVAYLSSGRAPIILDLNPNLRILAFTAAVSLLTGIVFGLVPALRATRVAAGPSLKNISGSTRGSFGSLWSGRVLAVVQVAMSLVLLVGAGLFVRSLQKVNSQDSGFARDSVLVVRVEPKGSNQRNADGALSRLDRTYRDLISRVEAMPGVKSVGMAQFTPTTPRGANAPFTLSSGEEVRAFVPLVYPHFFAASGISLAAGRDFAPGDLLESSPLVAVVNETFARRAFPNGNPVGQRIALGGEPREIIGVVKDSRYLNPRGDATPTVYQPFLQLHTGRGQMALYVRVQGGRSAVIPHVREAIQNVDRELPMFEIQTLAEEVDAVLVRERLMAMLSGLFSLLATLLAAVGLYGLFSFAVVQRTREIGIRMALGAQSSDVVWTVMREVLALAFLGAAIGIPVALLAARLASAQISGLLFGLRPSDPFTIATATLGLLWTAALAGFLPAIKAAQVSPLRALRSE</sequence>
<accession>A0A7S7NXD7</accession>
<dbReference type="PANTHER" id="PTHR30572:SF4">
    <property type="entry name" value="ABC TRANSPORTER PERMEASE YTRF"/>
    <property type="match status" value="1"/>
</dbReference>
<feature type="domain" description="ABC3 transporter permease C-terminal" evidence="8">
    <location>
        <begin position="367"/>
        <end position="483"/>
    </location>
</feature>
<feature type="domain" description="ABC3 transporter permease C-terminal" evidence="8">
    <location>
        <begin position="772"/>
        <end position="889"/>
    </location>
</feature>
<organism evidence="10 11">
    <name type="scientific">Paludibaculum fermentans</name>
    <dbReference type="NCBI Taxonomy" id="1473598"/>
    <lineage>
        <taxon>Bacteria</taxon>
        <taxon>Pseudomonadati</taxon>
        <taxon>Acidobacteriota</taxon>
        <taxon>Terriglobia</taxon>
        <taxon>Bryobacterales</taxon>
        <taxon>Bryobacteraceae</taxon>
        <taxon>Paludibaculum</taxon>
    </lineage>
</organism>
<feature type="transmembrane region" description="Helical" evidence="7">
    <location>
        <begin position="772"/>
        <end position="794"/>
    </location>
</feature>
<keyword evidence="3 7" id="KW-0812">Transmembrane</keyword>
<dbReference type="Pfam" id="PF02687">
    <property type="entry name" value="FtsX"/>
    <property type="match status" value="2"/>
</dbReference>
<keyword evidence="11" id="KW-1185">Reference proteome</keyword>
<feature type="transmembrane region" description="Helical" evidence="7">
    <location>
        <begin position="96"/>
        <end position="121"/>
    </location>
</feature>
<dbReference type="NCBIfam" id="NF038403">
    <property type="entry name" value="perm_prefix_1"/>
    <property type="match status" value="1"/>
</dbReference>
<feature type="domain" description="MacB-like periplasmic core" evidence="9">
    <location>
        <begin position="97"/>
        <end position="321"/>
    </location>
</feature>
<evidence type="ECO:0000259" key="8">
    <source>
        <dbReference type="Pfam" id="PF02687"/>
    </source>
</evidence>
<dbReference type="KEGG" id="pfer:IRI77_16830"/>
<dbReference type="PANTHER" id="PTHR30572">
    <property type="entry name" value="MEMBRANE COMPONENT OF TRANSPORTER-RELATED"/>
    <property type="match status" value="1"/>
</dbReference>
<evidence type="ECO:0000259" key="9">
    <source>
        <dbReference type="Pfam" id="PF12704"/>
    </source>
</evidence>